<organism evidence="1">
    <name type="scientific">viral metagenome</name>
    <dbReference type="NCBI Taxonomy" id="1070528"/>
    <lineage>
        <taxon>unclassified sequences</taxon>
        <taxon>metagenomes</taxon>
        <taxon>organismal metagenomes</taxon>
    </lineage>
</organism>
<reference evidence="1" key="1">
    <citation type="journal article" date="2020" name="Nature">
        <title>Giant virus diversity and host interactions through global metagenomics.</title>
        <authorList>
            <person name="Schulz F."/>
            <person name="Roux S."/>
            <person name="Paez-Espino D."/>
            <person name="Jungbluth S."/>
            <person name="Walsh D.A."/>
            <person name="Denef V.J."/>
            <person name="McMahon K.D."/>
            <person name="Konstantinidis K.T."/>
            <person name="Eloe-Fadrosh E.A."/>
            <person name="Kyrpides N.C."/>
            <person name="Woyke T."/>
        </authorList>
    </citation>
    <scope>NUCLEOTIDE SEQUENCE</scope>
    <source>
        <strain evidence="1">GVMAG-M-3300009182-67</strain>
    </source>
</reference>
<protein>
    <submittedName>
        <fullName evidence="1">Uncharacterized protein</fullName>
    </submittedName>
</protein>
<dbReference type="EMBL" id="MN739039">
    <property type="protein sequence ID" value="QHS84971.1"/>
    <property type="molecule type" value="Genomic_DNA"/>
</dbReference>
<sequence>MTCTIIPKININTIESAKLSFVIFEKKYPNIIVATTSKTAKLNKRILCTPVFGSPKIPLYLHKDMEG</sequence>
<proteinExistence type="predicted"/>
<name>A0A6C0AZM6_9ZZZZ</name>
<evidence type="ECO:0000313" key="1">
    <source>
        <dbReference type="EMBL" id="QHS84971.1"/>
    </source>
</evidence>
<accession>A0A6C0AZM6</accession>
<dbReference type="AlphaFoldDB" id="A0A6C0AZM6"/>